<evidence type="ECO:0000313" key="3">
    <source>
        <dbReference type="EMBL" id="KFN43695.1"/>
    </source>
</evidence>
<dbReference type="Pfam" id="PF04235">
    <property type="entry name" value="DUF418"/>
    <property type="match status" value="1"/>
</dbReference>
<name>A0A091BH52_9GAMM</name>
<dbReference type="PANTHER" id="PTHR30590">
    <property type="entry name" value="INNER MEMBRANE PROTEIN"/>
    <property type="match status" value="1"/>
</dbReference>
<accession>A0A091BH52</accession>
<gene>
    <name evidence="3" type="ORF">N789_10485</name>
</gene>
<feature type="transmembrane region" description="Helical" evidence="1">
    <location>
        <begin position="107"/>
        <end position="140"/>
    </location>
</feature>
<feature type="transmembrane region" description="Helical" evidence="1">
    <location>
        <begin position="291"/>
        <end position="311"/>
    </location>
</feature>
<keyword evidence="1" id="KW-1133">Transmembrane helix</keyword>
<dbReference type="InterPro" id="IPR007349">
    <property type="entry name" value="DUF418"/>
</dbReference>
<reference evidence="3 4" key="1">
    <citation type="submission" date="2013-09" db="EMBL/GenBank/DDBJ databases">
        <title>Genome sequencing of Arenimonas oryziterrae.</title>
        <authorList>
            <person name="Chen F."/>
            <person name="Wang G."/>
        </authorList>
    </citation>
    <scope>NUCLEOTIDE SEQUENCE [LARGE SCALE GENOMIC DNA]</scope>
    <source>
        <strain evidence="3 4">YC6267</strain>
    </source>
</reference>
<feature type="transmembrane region" description="Helical" evidence="1">
    <location>
        <begin position="21"/>
        <end position="43"/>
    </location>
</feature>
<dbReference type="STRING" id="1121015.GCA_000420545_00911"/>
<protein>
    <recommendedName>
        <fullName evidence="2">DUF418 domain-containing protein</fullName>
    </recommendedName>
</protein>
<comment type="caution">
    <text evidence="3">The sequence shown here is derived from an EMBL/GenBank/DDBJ whole genome shotgun (WGS) entry which is preliminary data.</text>
</comment>
<dbReference type="Proteomes" id="UP000029385">
    <property type="component" value="Unassembled WGS sequence"/>
</dbReference>
<dbReference type="eggNOG" id="COG2311">
    <property type="taxonomic scope" value="Bacteria"/>
</dbReference>
<dbReference type="AlphaFoldDB" id="A0A091BH52"/>
<proteinExistence type="predicted"/>
<feature type="transmembrane region" description="Helical" evidence="1">
    <location>
        <begin position="63"/>
        <end position="86"/>
    </location>
</feature>
<evidence type="ECO:0000313" key="4">
    <source>
        <dbReference type="Proteomes" id="UP000029385"/>
    </source>
</evidence>
<dbReference type="OrthoDB" id="9807744at2"/>
<keyword evidence="1" id="KW-0472">Membrane</keyword>
<dbReference type="RefSeq" id="WP_022968558.1">
    <property type="nucleotide sequence ID" value="NZ_ATVD01000001.1"/>
</dbReference>
<dbReference type="PANTHER" id="PTHR30590:SF2">
    <property type="entry name" value="INNER MEMBRANE PROTEIN"/>
    <property type="match status" value="1"/>
</dbReference>
<organism evidence="3 4">
    <name type="scientific">Arenimonas oryziterrae DSM 21050 = YC6267</name>
    <dbReference type="NCBI Taxonomy" id="1121015"/>
    <lineage>
        <taxon>Bacteria</taxon>
        <taxon>Pseudomonadati</taxon>
        <taxon>Pseudomonadota</taxon>
        <taxon>Gammaproteobacteria</taxon>
        <taxon>Lysobacterales</taxon>
        <taxon>Lysobacteraceae</taxon>
        <taxon>Arenimonas</taxon>
    </lineage>
</organism>
<feature type="domain" description="DUF418" evidence="2">
    <location>
        <begin position="254"/>
        <end position="395"/>
    </location>
</feature>
<keyword evidence="1" id="KW-0812">Transmembrane</keyword>
<feature type="transmembrane region" description="Helical" evidence="1">
    <location>
        <begin position="259"/>
        <end position="279"/>
    </location>
</feature>
<dbReference type="EMBL" id="AVCI01000005">
    <property type="protein sequence ID" value="KFN43695.1"/>
    <property type="molecule type" value="Genomic_DNA"/>
</dbReference>
<keyword evidence="4" id="KW-1185">Reference proteome</keyword>
<dbReference type="InterPro" id="IPR052529">
    <property type="entry name" value="Bact_Transport_Assoc"/>
</dbReference>
<feature type="transmembrane region" description="Helical" evidence="1">
    <location>
        <begin position="331"/>
        <end position="350"/>
    </location>
</feature>
<feature type="transmembrane region" description="Helical" evidence="1">
    <location>
        <begin position="357"/>
        <end position="376"/>
    </location>
</feature>
<sequence>MATMQGSPLAREERLDVVDALRGFALFGILLANILYWSGWGMVTDEQRIAWGGASGDLWQYRFHHLFVDGKFYTIFSFLFGAGFALQLERLLRRGQDGLRIYRRRALVLLAIGVVHNFLIWDGDILLLYALLGLLLPLFHRWSSRALVWTGLVLVFVVPFAGIALFDALGWKPQDVFYSLSNDIAQAQGVNTAPEQILAWMQREDWRGWFAWISSGPAYSLGLRLETWRIPKVLGIMLIGMAAGRGLTDGSLLANRALLQRVAIGGLLIGVPASLAYAFRPGQGQADWPALIGTMPLGMAYAAAFALAWPWASRWLGVFSAPGRMALTNYLTQSVLGVVLFYGVGFGLVGRLPIWGFYGYAVLLFVAQVVFSRWWLARHEQGPMEALWRRWTYGKQPA</sequence>
<dbReference type="PATRIC" id="fig|1121015.4.peg.1585"/>
<evidence type="ECO:0000256" key="1">
    <source>
        <dbReference type="SAM" id="Phobius"/>
    </source>
</evidence>
<evidence type="ECO:0000259" key="2">
    <source>
        <dbReference type="Pfam" id="PF04235"/>
    </source>
</evidence>
<feature type="transmembrane region" description="Helical" evidence="1">
    <location>
        <begin position="146"/>
        <end position="166"/>
    </location>
</feature>